<dbReference type="Proteomes" id="UP000485058">
    <property type="component" value="Unassembled WGS sequence"/>
</dbReference>
<feature type="non-terminal residue" evidence="1">
    <location>
        <position position="1"/>
    </location>
</feature>
<sequence length="113" mass="12256">MPTLSPSLLQISWHMKEQLNVAQARLAHQASAAAAVAADASPDAHASATLLEQEQQLNATLVEETELLHQHVTRADAATMAVMADAEDKGVRLRACMADSKQLHKECCNLMKR</sequence>
<accession>A0A699ZWC9</accession>
<dbReference type="AlphaFoldDB" id="A0A699ZWC9"/>
<dbReference type="EMBL" id="BLLF01003394">
    <property type="protein sequence ID" value="GFH27217.1"/>
    <property type="molecule type" value="Genomic_DNA"/>
</dbReference>
<organism evidence="1 2">
    <name type="scientific">Haematococcus lacustris</name>
    <name type="common">Green alga</name>
    <name type="synonym">Haematococcus pluvialis</name>
    <dbReference type="NCBI Taxonomy" id="44745"/>
    <lineage>
        <taxon>Eukaryota</taxon>
        <taxon>Viridiplantae</taxon>
        <taxon>Chlorophyta</taxon>
        <taxon>core chlorophytes</taxon>
        <taxon>Chlorophyceae</taxon>
        <taxon>CS clade</taxon>
        <taxon>Chlamydomonadales</taxon>
        <taxon>Haematococcaceae</taxon>
        <taxon>Haematococcus</taxon>
    </lineage>
</organism>
<gene>
    <name evidence="1" type="ORF">HaLaN_25505</name>
</gene>
<protein>
    <submittedName>
        <fullName evidence="1">Uncharacterized protein</fullName>
    </submittedName>
</protein>
<feature type="non-terminal residue" evidence="1">
    <location>
        <position position="113"/>
    </location>
</feature>
<comment type="caution">
    <text evidence="1">The sequence shown here is derived from an EMBL/GenBank/DDBJ whole genome shotgun (WGS) entry which is preliminary data.</text>
</comment>
<evidence type="ECO:0000313" key="1">
    <source>
        <dbReference type="EMBL" id="GFH27217.1"/>
    </source>
</evidence>
<keyword evidence="2" id="KW-1185">Reference proteome</keyword>
<proteinExistence type="predicted"/>
<reference evidence="1 2" key="1">
    <citation type="submission" date="2020-02" db="EMBL/GenBank/DDBJ databases">
        <title>Draft genome sequence of Haematococcus lacustris strain NIES-144.</title>
        <authorList>
            <person name="Morimoto D."/>
            <person name="Nakagawa S."/>
            <person name="Yoshida T."/>
            <person name="Sawayama S."/>
        </authorList>
    </citation>
    <scope>NUCLEOTIDE SEQUENCE [LARGE SCALE GENOMIC DNA]</scope>
    <source>
        <strain evidence="1 2">NIES-144</strain>
    </source>
</reference>
<evidence type="ECO:0000313" key="2">
    <source>
        <dbReference type="Proteomes" id="UP000485058"/>
    </source>
</evidence>
<name>A0A699ZWC9_HAELA</name>